<keyword evidence="13" id="KW-0274">FAD</keyword>
<dbReference type="InterPro" id="IPR008335">
    <property type="entry name" value="Mopterin_OxRdtase_euk"/>
</dbReference>
<dbReference type="InParanoid" id="A0A136IQP1"/>
<comment type="cofactor">
    <cofactor evidence="3">
        <name>FAD</name>
        <dbReference type="ChEBI" id="CHEBI:57692"/>
    </cofactor>
</comment>
<evidence type="ECO:0000256" key="19">
    <source>
        <dbReference type="SAM" id="MobiDB-lite"/>
    </source>
</evidence>
<evidence type="ECO:0000256" key="10">
    <source>
        <dbReference type="ARBA" id="ARBA00022617"/>
    </source>
</evidence>
<evidence type="ECO:0000256" key="14">
    <source>
        <dbReference type="ARBA" id="ARBA00022857"/>
    </source>
</evidence>
<dbReference type="InterPro" id="IPR001199">
    <property type="entry name" value="Cyt_B5-like_heme/steroid-bd"/>
</dbReference>
<feature type="region of interest" description="Disordered" evidence="19">
    <location>
        <begin position="547"/>
        <end position="577"/>
    </location>
</feature>
<dbReference type="GO" id="GO:0030151">
    <property type="term" value="F:molybdenum ion binding"/>
    <property type="evidence" value="ECO:0007669"/>
    <property type="project" value="InterPro"/>
</dbReference>
<dbReference type="GO" id="GO:0043546">
    <property type="term" value="F:molybdopterin cofactor binding"/>
    <property type="evidence" value="ECO:0007669"/>
    <property type="project" value="InterPro"/>
</dbReference>
<evidence type="ECO:0000256" key="16">
    <source>
        <dbReference type="ARBA" id="ARBA00023004"/>
    </source>
</evidence>
<comment type="cofactor">
    <cofactor evidence="2">
        <name>heme</name>
        <dbReference type="ChEBI" id="CHEBI:30413"/>
    </cofactor>
</comment>
<evidence type="ECO:0000256" key="17">
    <source>
        <dbReference type="ARBA" id="ARBA00023063"/>
    </source>
</evidence>
<evidence type="ECO:0000256" key="18">
    <source>
        <dbReference type="ARBA" id="ARBA00049155"/>
    </source>
</evidence>
<dbReference type="AlphaFoldDB" id="A0A136IQP1"/>
<feature type="compositionally biased region" description="Low complexity" evidence="19">
    <location>
        <begin position="559"/>
        <end position="576"/>
    </location>
</feature>
<dbReference type="InterPro" id="IPR008333">
    <property type="entry name" value="Cbr1-like_FAD-bd_dom"/>
</dbReference>
<dbReference type="PRINTS" id="PR00406">
    <property type="entry name" value="CYTB5RDTASE"/>
</dbReference>
<comment type="catalytic activity">
    <reaction evidence="18">
        <text>nitrite + NADP(+) + H2O = nitrate + NADPH + H(+)</text>
        <dbReference type="Rhea" id="RHEA:19061"/>
        <dbReference type="ChEBI" id="CHEBI:15377"/>
        <dbReference type="ChEBI" id="CHEBI:15378"/>
        <dbReference type="ChEBI" id="CHEBI:16301"/>
        <dbReference type="ChEBI" id="CHEBI:17632"/>
        <dbReference type="ChEBI" id="CHEBI:57783"/>
        <dbReference type="ChEBI" id="CHEBI:58349"/>
        <dbReference type="EC" id="1.7.1.3"/>
    </reaction>
</comment>
<dbReference type="GO" id="GO:0006790">
    <property type="term" value="P:sulfur compound metabolic process"/>
    <property type="evidence" value="ECO:0007669"/>
    <property type="project" value="TreeGrafter"/>
</dbReference>
<dbReference type="GO" id="GO:0042128">
    <property type="term" value="P:nitrate assimilation"/>
    <property type="evidence" value="ECO:0007669"/>
    <property type="project" value="UniProtKB-KW"/>
</dbReference>
<dbReference type="Gene3D" id="2.60.40.650">
    <property type="match status" value="1"/>
</dbReference>
<dbReference type="GO" id="GO:0020037">
    <property type="term" value="F:heme binding"/>
    <property type="evidence" value="ECO:0007669"/>
    <property type="project" value="InterPro"/>
</dbReference>
<dbReference type="InterPro" id="IPR022407">
    <property type="entry name" value="OxRdtase_Mopterin_BS"/>
</dbReference>
<dbReference type="InterPro" id="IPR036400">
    <property type="entry name" value="Cyt_B5-like_heme/steroid_sf"/>
</dbReference>
<dbReference type="InterPro" id="IPR036374">
    <property type="entry name" value="OxRdtase_Mopterin-bd_sf"/>
</dbReference>
<dbReference type="PROSITE" id="PS00559">
    <property type="entry name" value="MOLYBDOPTERIN_EUK"/>
    <property type="match status" value="1"/>
</dbReference>
<dbReference type="SUPFAM" id="SSF63380">
    <property type="entry name" value="Riboflavin synthase domain-like"/>
    <property type="match status" value="1"/>
</dbReference>
<dbReference type="SMART" id="SM01117">
    <property type="entry name" value="Cyt-b5"/>
    <property type="match status" value="1"/>
</dbReference>
<evidence type="ECO:0000256" key="15">
    <source>
        <dbReference type="ARBA" id="ARBA00023002"/>
    </source>
</evidence>
<evidence type="ECO:0000256" key="6">
    <source>
        <dbReference type="ARBA" id="ARBA00011738"/>
    </source>
</evidence>
<dbReference type="PANTHER" id="PTHR19372">
    <property type="entry name" value="SULFITE REDUCTASE"/>
    <property type="match status" value="1"/>
</dbReference>
<protein>
    <recommendedName>
        <fullName evidence="8">Nitrate reductase [NADPH]</fullName>
        <ecNumber evidence="7">1.7.1.3</ecNumber>
    </recommendedName>
</protein>
<evidence type="ECO:0000256" key="3">
    <source>
        <dbReference type="ARBA" id="ARBA00001974"/>
    </source>
</evidence>
<sequence>MAGISTVMSWASMSSTASSSATTSDPGEASSPLSSVSSASTTPEPGTPETKARDQDLLYEPFEGRPFYDELTLPRIPKTQPVQPLSLDGQNPDNWVPRDERMVRLTGKHPFNSEAPLSALFNNGFLTPQNLFYVRNHGAVPKVTPQQAQDWKMRVHGLVEREMEFSIQDLKDKFPTVTLPITLVCAGNRRKEQNVVTKGLGFNWGAGGVSTGLFTGVYLSDILKYCQPKRPLLSSYPSYDTVVPGRARHVVFEGIDELPKGKYGTSQRLGWAMDQEKGMLIAWGLNGEDLSPDHGYPLRLVVPGQIGGRMVKWLNRIEVSDRESQHHLHFFDNKLLPTQVTAEQARNEDKWWYDPKYIINELNVNAALCSPDHNQVVPIAPAASDASAPKQTLPLEGYAYTGGGRRITRVEISLDDGRNWEISDVTYPEDLYRMHPIQNHPYFGQLDLSMTEMSFCWCFWKMELDMQRLIDQDVRVISVRAIDESLQHMPRDMAWTAMSMMNSWWFRVVVHKEDGGRSLRFEHPAPVDHDNRGWMARLKDEGLDPRYPHFGGDSPFSPPASSLSTTETTSASSAEPVLSQKDKDLALMLNPEKTSTIITAAQLAEHADSEGPEPWFVVYGHVFDGTAYLQDHPGGAQSIQLVAGEDATEDFMAIHSADAKKMLRDYHIGRLEESSTTTTLAAPIEQIDDDPSKPFLEPKRWKKTRLVQKTAVSRDSRIFRFALAHEDQLIGLPVGQHVYVRIRRTNKLTGETETVQRAYTPYSGNSQRGYLDILIKVYFPSEAGNNSSTTTTAAAFAGGRMTMLLEKLPIGIDSDDMSIELKGPLGHFTYLGQGQVQWKPAHRPRTVRKLAMIAGGSGITPIWSTLKAIADEYMAGPPPGAAAGREPIQIWIVYGNRTEDDILIRREMEELCAALQDNLRIWHVLSLEEKVTKEWKMGRGRVGLECLREHLPPPPPAPVGDELEDTLALVCGPPAMEKGVSTALEELGWDLERTVVFF</sequence>
<dbReference type="Pfam" id="PF00173">
    <property type="entry name" value="Cyt-b5"/>
    <property type="match status" value="1"/>
</dbReference>
<evidence type="ECO:0000256" key="1">
    <source>
        <dbReference type="ARBA" id="ARBA00001924"/>
    </source>
</evidence>
<evidence type="ECO:0000256" key="5">
    <source>
        <dbReference type="ARBA" id="ARBA00006253"/>
    </source>
</evidence>
<dbReference type="InterPro" id="IPR001433">
    <property type="entry name" value="OxRdtase_FAD/NAD-bd"/>
</dbReference>
<dbReference type="GO" id="GO:0050464">
    <property type="term" value="F:nitrate reductase (NADPH) activity"/>
    <property type="evidence" value="ECO:0007669"/>
    <property type="project" value="UniProtKB-EC"/>
</dbReference>
<keyword evidence="23" id="KW-1185">Reference proteome</keyword>
<keyword evidence="14" id="KW-0521">NADP</keyword>
<dbReference type="InterPro" id="IPR014756">
    <property type="entry name" value="Ig_E-set"/>
</dbReference>
<organism evidence="22 23">
    <name type="scientific">Microdochium bolleyi</name>
    <dbReference type="NCBI Taxonomy" id="196109"/>
    <lineage>
        <taxon>Eukaryota</taxon>
        <taxon>Fungi</taxon>
        <taxon>Dikarya</taxon>
        <taxon>Ascomycota</taxon>
        <taxon>Pezizomycotina</taxon>
        <taxon>Sordariomycetes</taxon>
        <taxon>Xylariomycetidae</taxon>
        <taxon>Xylariales</taxon>
        <taxon>Microdochiaceae</taxon>
        <taxon>Microdochium</taxon>
    </lineage>
</organism>
<evidence type="ECO:0000256" key="2">
    <source>
        <dbReference type="ARBA" id="ARBA00001971"/>
    </source>
</evidence>
<dbReference type="InterPro" id="IPR000572">
    <property type="entry name" value="OxRdtase_Mopterin-bd_dom"/>
</dbReference>
<dbReference type="Gene3D" id="2.40.30.10">
    <property type="entry name" value="Translation factors"/>
    <property type="match status" value="1"/>
</dbReference>
<keyword evidence="10" id="KW-0349">Heme</keyword>
<proteinExistence type="inferred from homology"/>
<keyword evidence="16" id="KW-0408">Iron</keyword>
<evidence type="ECO:0000256" key="11">
    <source>
        <dbReference type="ARBA" id="ARBA00022630"/>
    </source>
</evidence>
<keyword evidence="12" id="KW-0479">Metal-binding</keyword>
<feature type="compositionally biased region" description="Low complexity" evidence="19">
    <location>
        <begin position="1"/>
        <end position="43"/>
    </location>
</feature>
<comment type="subunit">
    <text evidence="6">Homodimer.</text>
</comment>
<accession>A0A136IQP1</accession>
<dbReference type="SUPFAM" id="SSF52343">
    <property type="entry name" value="Ferredoxin reductase-like, C-terminal NADP-linked domain"/>
    <property type="match status" value="1"/>
</dbReference>
<keyword evidence="15" id="KW-0560">Oxidoreductase</keyword>
<dbReference type="SUPFAM" id="SSF81296">
    <property type="entry name" value="E set domains"/>
    <property type="match status" value="1"/>
</dbReference>
<evidence type="ECO:0000256" key="9">
    <source>
        <dbReference type="ARBA" id="ARBA00022505"/>
    </source>
</evidence>
<dbReference type="EMBL" id="KQ964263">
    <property type="protein sequence ID" value="KXJ87251.1"/>
    <property type="molecule type" value="Genomic_DNA"/>
</dbReference>
<dbReference type="GO" id="GO:0008482">
    <property type="term" value="F:sulfite oxidase activity"/>
    <property type="evidence" value="ECO:0007669"/>
    <property type="project" value="TreeGrafter"/>
</dbReference>
<dbReference type="Gene3D" id="3.40.50.80">
    <property type="entry name" value="Nucleotide-binding domain of ferredoxin-NADP reductase (FNR) module"/>
    <property type="match status" value="1"/>
</dbReference>
<dbReference type="InterPro" id="IPR018506">
    <property type="entry name" value="Cyt_B5_heme-BS"/>
</dbReference>
<dbReference type="PRINTS" id="PR00363">
    <property type="entry name" value="CYTOCHROMEB5"/>
</dbReference>
<evidence type="ECO:0000259" key="21">
    <source>
        <dbReference type="PROSITE" id="PS51384"/>
    </source>
</evidence>
<dbReference type="Gene3D" id="3.10.120.10">
    <property type="entry name" value="Cytochrome b5-like heme/steroid binding domain"/>
    <property type="match status" value="1"/>
</dbReference>
<dbReference type="InterPro" id="IPR005066">
    <property type="entry name" value="MoCF_OxRdtse_dimer"/>
</dbReference>
<comment type="cofactor">
    <cofactor evidence="1">
        <name>Mo-molybdopterin</name>
        <dbReference type="ChEBI" id="CHEBI:71302"/>
    </cofactor>
</comment>
<dbReference type="InterPro" id="IPR017938">
    <property type="entry name" value="Riboflavin_synthase-like_b-brl"/>
</dbReference>
<evidence type="ECO:0000313" key="22">
    <source>
        <dbReference type="EMBL" id="KXJ87251.1"/>
    </source>
</evidence>
<dbReference type="PANTHER" id="PTHR19372:SF7">
    <property type="entry name" value="SULFITE OXIDASE, MITOCHONDRIAL"/>
    <property type="match status" value="1"/>
</dbReference>
<evidence type="ECO:0000256" key="8">
    <source>
        <dbReference type="ARBA" id="ARBA00015499"/>
    </source>
</evidence>
<evidence type="ECO:0000313" key="23">
    <source>
        <dbReference type="Proteomes" id="UP000070501"/>
    </source>
</evidence>
<dbReference type="Gene3D" id="3.90.420.10">
    <property type="entry name" value="Oxidoreductase, molybdopterin-binding domain"/>
    <property type="match status" value="1"/>
</dbReference>
<keyword evidence="11" id="KW-0285">Flavoprotein</keyword>
<dbReference type="InterPro" id="IPR017927">
    <property type="entry name" value="FAD-bd_FR_type"/>
</dbReference>
<name>A0A136IQP1_9PEZI</name>
<dbReference type="PRINTS" id="PR00407">
    <property type="entry name" value="EUMOPTERIN"/>
</dbReference>
<dbReference type="FunFam" id="3.90.420.10:FF:000005">
    <property type="entry name" value="Nitrate reductase"/>
    <property type="match status" value="1"/>
</dbReference>
<comment type="similarity">
    <text evidence="5">Belongs to the nitrate reductase family.</text>
</comment>
<dbReference type="InterPro" id="IPR039261">
    <property type="entry name" value="FNR_nucleotide-bd"/>
</dbReference>
<dbReference type="Pfam" id="PF00970">
    <property type="entry name" value="FAD_binding_6"/>
    <property type="match status" value="1"/>
</dbReference>
<dbReference type="CDD" id="cd06183">
    <property type="entry name" value="cyt_b5_reduct_like"/>
    <property type="match status" value="1"/>
</dbReference>
<evidence type="ECO:0000256" key="12">
    <source>
        <dbReference type="ARBA" id="ARBA00022723"/>
    </source>
</evidence>
<feature type="domain" description="Cytochrome b5 heme-binding" evidence="20">
    <location>
        <begin position="595"/>
        <end position="672"/>
    </location>
</feature>
<dbReference type="SUPFAM" id="SSF56524">
    <property type="entry name" value="Oxidoreductase molybdopterin-binding domain"/>
    <property type="match status" value="1"/>
</dbReference>
<dbReference type="Pfam" id="PF00174">
    <property type="entry name" value="Oxidored_molyb"/>
    <property type="match status" value="1"/>
</dbReference>
<comment type="function">
    <text evidence="4">Nitrate reductase is a key enzyme involved in the first step of nitrate assimilation in plants, fungi and bacteria.</text>
</comment>
<feature type="domain" description="FAD-binding FR-type" evidence="21">
    <location>
        <begin position="699"/>
        <end position="831"/>
    </location>
</feature>
<evidence type="ECO:0000256" key="4">
    <source>
        <dbReference type="ARBA" id="ARBA00003838"/>
    </source>
</evidence>
<reference evidence="23" key="1">
    <citation type="submission" date="2016-02" db="EMBL/GenBank/DDBJ databases">
        <title>Draft genome sequence of Microdochium bolleyi, a fungal endophyte of beachgrass.</title>
        <authorList>
            <consortium name="DOE Joint Genome Institute"/>
            <person name="David A.S."/>
            <person name="May G."/>
            <person name="Haridas S."/>
            <person name="Lim J."/>
            <person name="Wang M."/>
            <person name="Labutti K."/>
            <person name="Lipzen A."/>
            <person name="Barry K."/>
            <person name="Grigoriev I.V."/>
        </authorList>
    </citation>
    <scope>NUCLEOTIDE SEQUENCE [LARGE SCALE GENOMIC DNA]</scope>
    <source>
        <strain evidence="23">J235TASD1</strain>
    </source>
</reference>
<keyword evidence="17" id="KW-0534">Nitrate assimilation</keyword>
<evidence type="ECO:0000259" key="20">
    <source>
        <dbReference type="PROSITE" id="PS50255"/>
    </source>
</evidence>
<dbReference type="SUPFAM" id="SSF55856">
    <property type="entry name" value="Cytochrome b5-like heme/steroid binding domain"/>
    <property type="match status" value="1"/>
</dbReference>
<dbReference type="STRING" id="196109.A0A136IQP1"/>
<gene>
    <name evidence="22" type="ORF">Micbo1qcDRAFT_167608</name>
</gene>
<dbReference type="Pfam" id="PF00175">
    <property type="entry name" value="NAD_binding_1"/>
    <property type="match status" value="1"/>
</dbReference>
<evidence type="ECO:0000256" key="13">
    <source>
        <dbReference type="ARBA" id="ARBA00022827"/>
    </source>
</evidence>
<evidence type="ECO:0000256" key="7">
    <source>
        <dbReference type="ARBA" id="ARBA00012673"/>
    </source>
</evidence>
<dbReference type="Proteomes" id="UP000070501">
    <property type="component" value="Unassembled WGS sequence"/>
</dbReference>
<dbReference type="PROSITE" id="PS51384">
    <property type="entry name" value="FAD_FR"/>
    <property type="match status" value="1"/>
</dbReference>
<dbReference type="PROSITE" id="PS50255">
    <property type="entry name" value="CYTOCHROME_B5_2"/>
    <property type="match status" value="1"/>
</dbReference>
<feature type="region of interest" description="Disordered" evidence="19">
    <location>
        <begin position="1"/>
        <end position="58"/>
    </location>
</feature>
<dbReference type="Pfam" id="PF03404">
    <property type="entry name" value="Mo-co_dimer"/>
    <property type="match status" value="1"/>
</dbReference>
<dbReference type="OrthoDB" id="432685at2759"/>
<dbReference type="EC" id="1.7.1.3" evidence="7"/>
<dbReference type="PROSITE" id="PS00191">
    <property type="entry name" value="CYTOCHROME_B5_1"/>
    <property type="match status" value="1"/>
</dbReference>
<keyword evidence="9" id="KW-0500">Molybdenum</keyword>